<evidence type="ECO:0000313" key="2">
    <source>
        <dbReference type="Proteomes" id="UP000232654"/>
    </source>
</evidence>
<protein>
    <submittedName>
        <fullName evidence="1">Uncharacterized protein</fullName>
    </submittedName>
</protein>
<evidence type="ECO:0000313" key="1">
    <source>
        <dbReference type="EMBL" id="PKC89652.1"/>
    </source>
</evidence>
<comment type="caution">
    <text evidence="1">The sequence shown here is derived from an EMBL/GenBank/DDBJ whole genome shotgun (WGS) entry which is preliminary data.</text>
</comment>
<organism evidence="1 2">
    <name type="scientific">Bifidobacterium longum</name>
    <dbReference type="NCBI Taxonomy" id="216816"/>
    <lineage>
        <taxon>Bacteria</taxon>
        <taxon>Bacillati</taxon>
        <taxon>Actinomycetota</taxon>
        <taxon>Actinomycetes</taxon>
        <taxon>Bifidobacteriales</taxon>
        <taxon>Bifidobacteriaceae</taxon>
        <taxon>Bifidobacterium</taxon>
    </lineage>
</organism>
<sequence>MSEKPFWAGKTLMEIQNLDKRVKVTMENGDVFIGKLVRHSRDTDGICSLSMQLDAHRTYLHVFSAESSDTQPIIPSYVDTVELLDDPNYERIEEADDLQEKDIAVMLDGNRYKVTDVEKGRNRFWGRVYGAVGPECIALGFNAFTYGLRPKPRLPDKPGLWLDKDDNTWVMGENAFPLTCIDAGNWSITRPQFSTDSVQVLNAAPFRLAKAVEA</sequence>
<proteinExistence type="predicted"/>
<dbReference type="RefSeq" id="WP_101011127.1">
    <property type="nucleotide sequence ID" value="NZ_PJDT01000013.1"/>
</dbReference>
<reference evidence="1 2" key="1">
    <citation type="submission" date="2017-12" db="EMBL/GenBank/DDBJ databases">
        <title>Bifidobacterium longum APC/DPC strains.</title>
        <authorList>
            <person name="Arboleya S."/>
        </authorList>
    </citation>
    <scope>NUCLEOTIDE SEQUENCE [LARGE SCALE GENOMIC DNA]</scope>
    <source>
        <strain evidence="1 2">APC1503</strain>
    </source>
</reference>
<dbReference type="EMBL" id="PJDT01000013">
    <property type="protein sequence ID" value="PKC89652.1"/>
    <property type="molecule type" value="Genomic_DNA"/>
</dbReference>
<dbReference type="Proteomes" id="UP000232654">
    <property type="component" value="Unassembled WGS sequence"/>
</dbReference>
<accession>A0A2N0T1Z3</accession>
<dbReference type="AlphaFoldDB" id="A0A2N0T1Z3"/>
<name>A0A2N0T1Z3_BIFLN</name>
<gene>
    <name evidence="1" type="ORF">APC1503_0864</name>
</gene>